<gene>
    <name evidence="2" type="primary">LOC111111640</name>
</gene>
<dbReference type="Proteomes" id="UP000694844">
    <property type="component" value="Chromosome 1"/>
</dbReference>
<sequence>MPATDFLKIRQCHNICGMACMSLGVRIFVVCFCHFVVAGDDVIRGTYHAWWVILPLPIGVVRNMVQYTNTLHDLDLVKPPWRAWADDKHPVLMEIGRELDCGPIFPAWLRSNFLEYKFDIPFVQREAGGEALNYKVVLYEDSEINSVSSDLVYKLNATKAAMTMTNASYTITKNAARFSASFSSNITWFSASAMPEFQVYEDIAKLKWFGGKGPETCAEHHYNFSTAKIRPAAVLSMSFTPDLLNSLFPEFRLQTNPLSGIELFGSVEVMTDFTMSLPRPCSPRKHDNQTRNFCHVSTRRVYGIYVRLKCTECFQYVIDTKPRDTKMYNL</sequence>
<evidence type="ECO:0000313" key="2">
    <source>
        <dbReference type="RefSeq" id="XP_022304439.1"/>
    </source>
</evidence>
<organism evidence="1 2">
    <name type="scientific">Crassostrea virginica</name>
    <name type="common">Eastern oyster</name>
    <dbReference type="NCBI Taxonomy" id="6565"/>
    <lineage>
        <taxon>Eukaryota</taxon>
        <taxon>Metazoa</taxon>
        <taxon>Spiralia</taxon>
        <taxon>Lophotrochozoa</taxon>
        <taxon>Mollusca</taxon>
        <taxon>Bivalvia</taxon>
        <taxon>Autobranchia</taxon>
        <taxon>Pteriomorphia</taxon>
        <taxon>Ostreida</taxon>
        <taxon>Ostreoidea</taxon>
        <taxon>Ostreidae</taxon>
        <taxon>Crassostrea</taxon>
    </lineage>
</organism>
<proteinExistence type="predicted"/>
<protein>
    <submittedName>
        <fullName evidence="2">Uncharacterized protein LOC111111640 isoform X1</fullName>
    </submittedName>
</protein>
<evidence type="ECO:0000313" key="1">
    <source>
        <dbReference type="Proteomes" id="UP000694844"/>
    </source>
</evidence>
<name>A0A8B8BNK7_CRAVI</name>
<dbReference type="RefSeq" id="XP_022304439.1">
    <property type="nucleotide sequence ID" value="XM_022448731.1"/>
</dbReference>
<dbReference type="OrthoDB" id="6131956at2759"/>
<keyword evidence="1" id="KW-1185">Reference proteome</keyword>
<dbReference type="KEGG" id="cvn:111111640"/>
<dbReference type="GeneID" id="111111640"/>
<reference evidence="2" key="2">
    <citation type="submission" date="2025-08" db="UniProtKB">
        <authorList>
            <consortium name="RefSeq"/>
        </authorList>
    </citation>
    <scope>IDENTIFICATION</scope>
    <source>
        <tissue evidence="2">Whole sample</tissue>
    </source>
</reference>
<reference evidence="1" key="1">
    <citation type="submission" date="2024-06" db="UniProtKB">
        <authorList>
            <consortium name="RefSeq"/>
        </authorList>
    </citation>
    <scope>NUCLEOTIDE SEQUENCE [LARGE SCALE GENOMIC DNA]</scope>
</reference>
<accession>A0A8B8BNK7</accession>
<dbReference type="AlphaFoldDB" id="A0A8B8BNK7"/>